<evidence type="ECO:0000256" key="1">
    <source>
        <dbReference type="SAM" id="Phobius"/>
    </source>
</evidence>
<reference evidence="2" key="1">
    <citation type="journal article" date="2012" name="PLoS ONE">
        <title>Gene sets for utilization of primary and secondary nutrition supplies in the distal gut of endangered iberian lynx.</title>
        <authorList>
            <person name="Alcaide M."/>
            <person name="Messina E."/>
            <person name="Richter M."/>
            <person name="Bargiela R."/>
            <person name="Peplies J."/>
            <person name="Huws S.A."/>
            <person name="Newbold C.J."/>
            <person name="Golyshin P.N."/>
            <person name="Simon M.A."/>
            <person name="Lopez G."/>
            <person name="Yakimov M.M."/>
            <person name="Ferrer M."/>
        </authorList>
    </citation>
    <scope>NUCLEOTIDE SEQUENCE</scope>
</reference>
<feature type="transmembrane region" description="Helical" evidence="1">
    <location>
        <begin position="16"/>
        <end position="34"/>
    </location>
</feature>
<accession>J9CVR9</accession>
<sequence length="168" mass="19431">MNRQHIKYCRGEEGSVLFFVVVVVLLLASLSLWFKSATSPVFTHHQDARRTLQAEYLMASAENVIKAELLAIPHWTTNQEEIKSFLNDFKRIELVDKERLVGTVRWVQAFNYTQGKYQAFEVKAEGPEEVIHFTKPVSYQLILDDQTRAVRKVQMRVSRQKDSYVGGP</sequence>
<organism evidence="2">
    <name type="scientific">gut metagenome</name>
    <dbReference type="NCBI Taxonomy" id="749906"/>
    <lineage>
        <taxon>unclassified sequences</taxon>
        <taxon>metagenomes</taxon>
        <taxon>organismal metagenomes</taxon>
    </lineage>
</organism>
<gene>
    <name evidence="2" type="ORF">EVA_07573</name>
</gene>
<dbReference type="EMBL" id="AMCI01001848">
    <property type="protein sequence ID" value="EJX04321.1"/>
    <property type="molecule type" value="Genomic_DNA"/>
</dbReference>
<dbReference type="AlphaFoldDB" id="J9CVR9"/>
<evidence type="ECO:0000313" key="2">
    <source>
        <dbReference type="EMBL" id="EJX04321.1"/>
    </source>
</evidence>
<keyword evidence="1" id="KW-0812">Transmembrane</keyword>
<proteinExistence type="predicted"/>
<keyword evidence="1" id="KW-0472">Membrane</keyword>
<keyword evidence="1" id="KW-1133">Transmembrane helix</keyword>
<protein>
    <submittedName>
        <fullName evidence="2">Uncharacterized protein</fullName>
    </submittedName>
</protein>
<comment type="caution">
    <text evidence="2">The sequence shown here is derived from an EMBL/GenBank/DDBJ whole genome shotgun (WGS) entry which is preliminary data.</text>
</comment>
<name>J9CVR9_9ZZZZ</name>